<keyword evidence="3" id="KW-1185">Reference proteome</keyword>
<organism evidence="2 3">
    <name type="scientific">Discina gigas</name>
    <dbReference type="NCBI Taxonomy" id="1032678"/>
    <lineage>
        <taxon>Eukaryota</taxon>
        <taxon>Fungi</taxon>
        <taxon>Dikarya</taxon>
        <taxon>Ascomycota</taxon>
        <taxon>Pezizomycotina</taxon>
        <taxon>Pezizomycetes</taxon>
        <taxon>Pezizales</taxon>
        <taxon>Discinaceae</taxon>
        <taxon>Discina</taxon>
    </lineage>
</organism>
<dbReference type="PANTHER" id="PTHR28037:SF1">
    <property type="entry name" value="ALCOHOL O-ACETYLTRANSFERASE 1-RELATED"/>
    <property type="match status" value="1"/>
</dbReference>
<dbReference type="PANTHER" id="PTHR28037">
    <property type="entry name" value="ALCOHOL O-ACETYLTRANSFERASE 1-RELATED"/>
    <property type="match status" value="1"/>
</dbReference>
<dbReference type="EMBL" id="JBBBZM010000022">
    <property type="protein sequence ID" value="KAL0638410.1"/>
    <property type="molecule type" value="Genomic_DNA"/>
</dbReference>
<dbReference type="SUPFAM" id="SSF52777">
    <property type="entry name" value="CoA-dependent acyltransferases"/>
    <property type="match status" value="1"/>
</dbReference>
<reference evidence="2 3" key="1">
    <citation type="submission" date="2024-02" db="EMBL/GenBank/DDBJ databases">
        <title>Discinaceae phylogenomics.</title>
        <authorList>
            <person name="Dirks A.C."/>
            <person name="James T.Y."/>
        </authorList>
    </citation>
    <scope>NUCLEOTIDE SEQUENCE [LARGE SCALE GENOMIC DNA]</scope>
    <source>
        <strain evidence="2 3">ACD0624</strain>
    </source>
</reference>
<dbReference type="InterPro" id="IPR023213">
    <property type="entry name" value="CAT-like_dom_sf"/>
</dbReference>
<comment type="caution">
    <text evidence="2">The sequence shown here is derived from an EMBL/GenBank/DDBJ whole genome shotgun (WGS) entry which is preliminary data.</text>
</comment>
<dbReference type="InterPro" id="IPR010828">
    <property type="entry name" value="Atf2/Sli1-like"/>
</dbReference>
<dbReference type="Gene3D" id="3.30.559.10">
    <property type="entry name" value="Chloramphenicol acetyltransferase-like domain"/>
    <property type="match status" value="2"/>
</dbReference>
<sequence length="515" mass="56652">MADIAETLRAPGAIERLSTQRHSLGYYYNVGVTARYTSPPGQRLSRLVLFKALEAAICTHASLGLTVLNEDTATPNFARLKTIDLDEVVTFVQLSGTSDEAQQQEFDKILSEQHSVPFRKLGQLPVWRVLLIEPEKYDAERGVDVVFIYHHGIGDGATGQAFHMTLLKSLERLPPSKEEEEAHLPYLVTPPALQLLEPLESLVPLPLSPAFVFHTLWTRVWFTRPRPPTFWSGPLAHLPPRGLKTCLRTVAFSPQTVSRLISACRAEKTTITALLQALIAKSFFSTLPASTTTSLSSTIAVNLRRHMPASITDETMGVFVCSIAANHSRTKFEQTPLWDLARKYRRKLASRVDAGTRNADVGMLKHVDDFEKHCRGQVGKSHENTFELSNLGVFKGCKSTAGWDIPTRILFSQSASVSGSAVDFSAMSVKGGEMALGVGYQVGVVEPEFVARLVAALKSEVEGIAAGVENVKSHWVKNVPESIRVQGGDLDLEGFNDDPGPFAEPEKVKRLKVNE</sequence>
<evidence type="ECO:0000313" key="3">
    <source>
        <dbReference type="Proteomes" id="UP001447188"/>
    </source>
</evidence>
<name>A0ABR3GRH1_9PEZI</name>
<dbReference type="Pfam" id="PF07247">
    <property type="entry name" value="AATase"/>
    <property type="match status" value="1"/>
</dbReference>
<evidence type="ECO:0000256" key="1">
    <source>
        <dbReference type="SAM" id="MobiDB-lite"/>
    </source>
</evidence>
<dbReference type="Proteomes" id="UP001447188">
    <property type="component" value="Unassembled WGS sequence"/>
</dbReference>
<dbReference type="InterPro" id="IPR052058">
    <property type="entry name" value="Alcohol_O-acetyltransferase"/>
</dbReference>
<protein>
    <submittedName>
        <fullName evidence="2">Alcohol acetyltransferase</fullName>
    </submittedName>
</protein>
<gene>
    <name evidence="2" type="primary">ATF1</name>
    <name evidence="2" type="ORF">Q9L58_002553</name>
</gene>
<proteinExistence type="predicted"/>
<accession>A0ABR3GRH1</accession>
<feature type="compositionally biased region" description="Basic and acidic residues" evidence="1">
    <location>
        <begin position="504"/>
        <end position="515"/>
    </location>
</feature>
<evidence type="ECO:0000313" key="2">
    <source>
        <dbReference type="EMBL" id="KAL0638410.1"/>
    </source>
</evidence>
<feature type="region of interest" description="Disordered" evidence="1">
    <location>
        <begin position="494"/>
        <end position="515"/>
    </location>
</feature>